<evidence type="ECO:0000313" key="2">
    <source>
        <dbReference type="EMBL" id="MFC7436251.1"/>
    </source>
</evidence>
<organism evidence="2 3">
    <name type="scientific">Hydrogenophaga bisanensis</name>
    <dbReference type="NCBI Taxonomy" id="439611"/>
    <lineage>
        <taxon>Bacteria</taxon>
        <taxon>Pseudomonadati</taxon>
        <taxon>Pseudomonadota</taxon>
        <taxon>Betaproteobacteria</taxon>
        <taxon>Burkholderiales</taxon>
        <taxon>Comamonadaceae</taxon>
        <taxon>Hydrogenophaga</taxon>
    </lineage>
</organism>
<evidence type="ECO:0000313" key="3">
    <source>
        <dbReference type="Proteomes" id="UP001596495"/>
    </source>
</evidence>
<keyword evidence="1" id="KW-1133">Transmembrane helix</keyword>
<keyword evidence="1" id="KW-0472">Membrane</keyword>
<name>A0ABW2RDY6_9BURK</name>
<dbReference type="EMBL" id="JBHTBX010000015">
    <property type="protein sequence ID" value="MFC7436251.1"/>
    <property type="molecule type" value="Genomic_DNA"/>
</dbReference>
<reference evidence="3" key="1">
    <citation type="journal article" date="2019" name="Int. J. Syst. Evol. Microbiol.">
        <title>The Global Catalogue of Microorganisms (GCM) 10K type strain sequencing project: providing services to taxonomists for standard genome sequencing and annotation.</title>
        <authorList>
            <consortium name="The Broad Institute Genomics Platform"/>
            <consortium name="The Broad Institute Genome Sequencing Center for Infectious Disease"/>
            <person name="Wu L."/>
            <person name="Ma J."/>
        </authorList>
    </citation>
    <scope>NUCLEOTIDE SEQUENCE [LARGE SCALE GENOMIC DNA]</scope>
    <source>
        <strain evidence="3">CCUG 54518</strain>
    </source>
</reference>
<evidence type="ECO:0000256" key="1">
    <source>
        <dbReference type="SAM" id="Phobius"/>
    </source>
</evidence>
<comment type="caution">
    <text evidence="2">The sequence shown here is derived from an EMBL/GenBank/DDBJ whole genome shotgun (WGS) entry which is preliminary data.</text>
</comment>
<protein>
    <submittedName>
        <fullName evidence="2">Uncharacterized protein</fullName>
    </submittedName>
</protein>
<feature type="transmembrane region" description="Helical" evidence="1">
    <location>
        <begin position="16"/>
        <end position="34"/>
    </location>
</feature>
<gene>
    <name evidence="2" type="ORF">ACFQNJ_17215</name>
</gene>
<dbReference type="RefSeq" id="WP_382259767.1">
    <property type="nucleotide sequence ID" value="NZ_JBHTBX010000015.1"/>
</dbReference>
<keyword evidence="1" id="KW-0812">Transmembrane</keyword>
<proteinExistence type="predicted"/>
<sequence length="48" mass="5411">MKEILSQMFALDDPVARIYLILSAVAIPLVYWIGRKLDTKTTDSKTGQ</sequence>
<accession>A0ABW2RDY6</accession>
<dbReference type="Proteomes" id="UP001596495">
    <property type="component" value="Unassembled WGS sequence"/>
</dbReference>
<keyword evidence="3" id="KW-1185">Reference proteome</keyword>